<keyword evidence="3" id="KW-0812">Transmembrane</keyword>
<organism evidence="5 6">
    <name type="scientific">Iphiclides podalirius</name>
    <name type="common">scarce swallowtail</name>
    <dbReference type="NCBI Taxonomy" id="110791"/>
    <lineage>
        <taxon>Eukaryota</taxon>
        <taxon>Metazoa</taxon>
        <taxon>Ecdysozoa</taxon>
        <taxon>Arthropoda</taxon>
        <taxon>Hexapoda</taxon>
        <taxon>Insecta</taxon>
        <taxon>Pterygota</taxon>
        <taxon>Neoptera</taxon>
        <taxon>Endopterygota</taxon>
        <taxon>Lepidoptera</taxon>
        <taxon>Glossata</taxon>
        <taxon>Ditrysia</taxon>
        <taxon>Papilionoidea</taxon>
        <taxon>Papilionidae</taxon>
        <taxon>Papilioninae</taxon>
        <taxon>Iphiclides</taxon>
    </lineage>
</organism>
<dbReference type="InterPro" id="IPR002139">
    <property type="entry name" value="Ribo/fructo_kinase"/>
</dbReference>
<feature type="domain" description="Carbohydrate kinase PfkB" evidence="4">
    <location>
        <begin position="11"/>
        <end position="124"/>
    </location>
</feature>
<reference evidence="5" key="1">
    <citation type="submission" date="2022-03" db="EMBL/GenBank/DDBJ databases">
        <authorList>
            <person name="Martin H S."/>
        </authorList>
    </citation>
    <scope>NUCLEOTIDE SEQUENCE</scope>
</reference>
<evidence type="ECO:0000259" key="4">
    <source>
        <dbReference type="Pfam" id="PF00294"/>
    </source>
</evidence>
<dbReference type="PANTHER" id="PTHR10584">
    <property type="entry name" value="SUGAR KINASE"/>
    <property type="match status" value="1"/>
</dbReference>
<dbReference type="InterPro" id="IPR011611">
    <property type="entry name" value="PfkB_dom"/>
</dbReference>
<keyword evidence="6" id="KW-1185">Reference proteome</keyword>
<dbReference type="Gene3D" id="3.40.1190.20">
    <property type="match status" value="1"/>
</dbReference>
<dbReference type="Proteomes" id="UP000837857">
    <property type="component" value="Chromosome 13"/>
</dbReference>
<dbReference type="SUPFAM" id="SSF53613">
    <property type="entry name" value="Ribokinase-like"/>
    <property type="match status" value="1"/>
</dbReference>
<gene>
    <name evidence="5" type="ORF">IPOD504_LOCUS3192</name>
</gene>
<keyword evidence="3" id="KW-1133">Transmembrane helix</keyword>
<accession>A0ABN8HVY4</accession>
<evidence type="ECO:0000256" key="3">
    <source>
        <dbReference type="SAM" id="Phobius"/>
    </source>
</evidence>
<dbReference type="EMBL" id="OW152825">
    <property type="protein sequence ID" value="CAH2041481.1"/>
    <property type="molecule type" value="Genomic_DNA"/>
</dbReference>
<feature type="non-terminal residue" evidence="5">
    <location>
        <position position="1"/>
    </location>
</feature>
<feature type="transmembrane region" description="Helical" evidence="3">
    <location>
        <begin position="138"/>
        <end position="160"/>
    </location>
</feature>
<name>A0ABN8HVY4_9NEOP</name>
<dbReference type="PRINTS" id="PR00990">
    <property type="entry name" value="RIBOKINASE"/>
</dbReference>
<keyword evidence="1" id="KW-0808">Transferase</keyword>
<dbReference type="InterPro" id="IPR029056">
    <property type="entry name" value="Ribokinase-like"/>
</dbReference>
<evidence type="ECO:0000313" key="6">
    <source>
        <dbReference type="Proteomes" id="UP000837857"/>
    </source>
</evidence>
<keyword evidence="3" id="KW-0472">Membrane</keyword>
<evidence type="ECO:0000256" key="2">
    <source>
        <dbReference type="ARBA" id="ARBA00022777"/>
    </source>
</evidence>
<dbReference type="Pfam" id="PF00294">
    <property type="entry name" value="PfkB"/>
    <property type="match status" value="1"/>
</dbReference>
<keyword evidence="2" id="KW-0418">Kinase</keyword>
<proteinExistence type="predicted"/>
<sequence>MKTEEENNTDKKIVVIGSSSIDFTTYSQRLPAPGETIHGYKFTTSFGGKGANQCVAAAKLGAKTYMICTLGDDQWGKKYKDHLKEIGVEITYVSTASNVTTGIAQITVAENGENQIASWKRLLNRLWRPSSFVMVLKYLMLHQLGKILVISCSTVLFYVLMNLKHLYLSILLLMKRTLLRPLIHYWTMDVKQ</sequence>
<evidence type="ECO:0000313" key="5">
    <source>
        <dbReference type="EMBL" id="CAH2041481.1"/>
    </source>
</evidence>
<evidence type="ECO:0000256" key="1">
    <source>
        <dbReference type="ARBA" id="ARBA00022679"/>
    </source>
</evidence>
<protein>
    <recommendedName>
        <fullName evidence="4">Carbohydrate kinase PfkB domain-containing protein</fullName>
    </recommendedName>
</protein>
<dbReference type="PANTHER" id="PTHR10584:SF166">
    <property type="entry name" value="RIBOKINASE"/>
    <property type="match status" value="1"/>
</dbReference>